<name>A0A5D4NSI2_9BACI</name>
<gene>
    <name evidence="1" type="ORF">FZC78_11465</name>
</gene>
<dbReference type="OrthoDB" id="62792at2"/>
<dbReference type="AlphaFoldDB" id="A0A5D4NSI2"/>
<proteinExistence type="predicted"/>
<evidence type="ECO:0000313" key="1">
    <source>
        <dbReference type="EMBL" id="TYS16604.1"/>
    </source>
</evidence>
<sequence>MSLIFRTYKDINDYKRIRTFLEGSYESYGTRFDDNLSLFEFQTALSRGLAEPVKSIDESLKNVLLWFHGESVVGLLEEDAFCLAPEYRYIFHEVVEAGERYADGDSFRSWEVYENDVDFEGVLLNKGYLKSEEYWVRREFDLTDSKSLQITFPQGFTITSVPELVDAQQVFKAYKLCYGIEFNEEIFKNMYETSTYRPQLDLVVLDPENEVAALCSGRYEEKNKLVP</sequence>
<accession>A0A5D4NSI2</accession>
<organism evidence="1 2">
    <name type="scientific">Rossellomorea vietnamensis</name>
    <dbReference type="NCBI Taxonomy" id="218284"/>
    <lineage>
        <taxon>Bacteria</taxon>
        <taxon>Bacillati</taxon>
        <taxon>Bacillota</taxon>
        <taxon>Bacilli</taxon>
        <taxon>Bacillales</taxon>
        <taxon>Bacillaceae</taxon>
        <taxon>Rossellomorea</taxon>
    </lineage>
</organism>
<dbReference type="Proteomes" id="UP000322267">
    <property type="component" value="Unassembled WGS sequence"/>
</dbReference>
<evidence type="ECO:0000313" key="2">
    <source>
        <dbReference type="Proteomes" id="UP000322267"/>
    </source>
</evidence>
<comment type="caution">
    <text evidence="1">The sequence shown here is derived from an EMBL/GenBank/DDBJ whole genome shotgun (WGS) entry which is preliminary data.</text>
</comment>
<dbReference type="RefSeq" id="WP_148939841.1">
    <property type="nucleotide sequence ID" value="NZ_VTEI01000005.1"/>
</dbReference>
<dbReference type="EMBL" id="VTEI01000005">
    <property type="protein sequence ID" value="TYS16604.1"/>
    <property type="molecule type" value="Genomic_DNA"/>
</dbReference>
<protein>
    <submittedName>
        <fullName evidence="1">Uncharacterized protein</fullName>
    </submittedName>
</protein>
<reference evidence="1 2" key="1">
    <citation type="submission" date="2019-08" db="EMBL/GenBank/DDBJ databases">
        <title>Bacillus genomes from the desert of Cuatro Cienegas, Coahuila.</title>
        <authorList>
            <person name="Olmedo-Alvarez G."/>
        </authorList>
    </citation>
    <scope>NUCLEOTIDE SEQUENCE [LARGE SCALE GENOMIC DNA]</scope>
    <source>
        <strain evidence="1 2">CH34_1T</strain>
    </source>
</reference>